<sequence length="138" mass="13490">MQYVLDARLLPPGGASVQCTRCGHVFMASPQGAVPPAPKPPPAGGADRSGAQSSTQIFGGEGAGLKSTQLFAGQTTSTGSFVPQPTPTSGPLTSSGVIPPPPSIAPVAGAPRPPVSTTTSGVHPPQAMGHTLAFGAVG</sequence>
<dbReference type="EMBL" id="RAWI01000336">
    <property type="protein sequence ID" value="RKH95970.1"/>
    <property type="molecule type" value="Genomic_DNA"/>
</dbReference>
<reference evidence="3 4" key="1">
    <citation type="submission" date="2018-09" db="EMBL/GenBank/DDBJ databases">
        <authorList>
            <person name="Livingstone P.G."/>
            <person name="Whitworth D.E."/>
        </authorList>
    </citation>
    <scope>NUCLEOTIDE SEQUENCE [LARGE SCALE GENOMIC DNA]</scope>
    <source>
        <strain evidence="3 4">CA031B</strain>
    </source>
</reference>
<evidence type="ECO:0000256" key="1">
    <source>
        <dbReference type="SAM" id="MobiDB-lite"/>
    </source>
</evidence>
<evidence type="ECO:0000259" key="2">
    <source>
        <dbReference type="Pfam" id="PF13717"/>
    </source>
</evidence>
<feature type="compositionally biased region" description="Pro residues" evidence="1">
    <location>
        <begin position="33"/>
        <end position="43"/>
    </location>
</feature>
<evidence type="ECO:0000313" key="4">
    <source>
        <dbReference type="Proteomes" id="UP000278907"/>
    </source>
</evidence>
<accession>A0ABX9Q9H9</accession>
<dbReference type="Pfam" id="PF13717">
    <property type="entry name" value="Zn_ribbon_4"/>
    <property type="match status" value="1"/>
</dbReference>
<organism evidence="3 4">
    <name type="scientific">Corallococcus praedator</name>
    <dbReference type="NCBI Taxonomy" id="2316724"/>
    <lineage>
        <taxon>Bacteria</taxon>
        <taxon>Pseudomonadati</taxon>
        <taxon>Myxococcota</taxon>
        <taxon>Myxococcia</taxon>
        <taxon>Myxococcales</taxon>
        <taxon>Cystobacterineae</taxon>
        <taxon>Myxococcaceae</taxon>
        <taxon>Corallococcus</taxon>
    </lineage>
</organism>
<dbReference type="InterPro" id="IPR011723">
    <property type="entry name" value="Znf/thioredoxin_put"/>
</dbReference>
<protein>
    <recommendedName>
        <fullName evidence="2">Zinc finger/thioredoxin putative domain-containing protein</fullName>
    </recommendedName>
</protein>
<feature type="compositionally biased region" description="Polar residues" evidence="1">
    <location>
        <begin position="66"/>
        <end position="93"/>
    </location>
</feature>
<feature type="non-terminal residue" evidence="3">
    <location>
        <position position="138"/>
    </location>
</feature>
<feature type="region of interest" description="Disordered" evidence="1">
    <location>
        <begin position="32"/>
        <end position="128"/>
    </location>
</feature>
<feature type="domain" description="Zinc finger/thioredoxin putative" evidence="2">
    <location>
        <begin position="2"/>
        <end position="26"/>
    </location>
</feature>
<keyword evidence="4" id="KW-1185">Reference proteome</keyword>
<dbReference type="Proteomes" id="UP000278907">
    <property type="component" value="Unassembled WGS sequence"/>
</dbReference>
<gene>
    <name evidence="3" type="ORF">D7Y13_31390</name>
</gene>
<name>A0ABX9Q9H9_9BACT</name>
<comment type="caution">
    <text evidence="3">The sequence shown here is derived from an EMBL/GenBank/DDBJ whole genome shotgun (WGS) entry which is preliminary data.</text>
</comment>
<proteinExistence type="predicted"/>
<evidence type="ECO:0000313" key="3">
    <source>
        <dbReference type="EMBL" id="RKH95970.1"/>
    </source>
</evidence>